<keyword evidence="1 2" id="KW-0808">Transferase</keyword>
<dbReference type="RefSeq" id="WP_106350889.1">
    <property type="nucleotide sequence ID" value="NZ_PVUE01000025.1"/>
</dbReference>
<name>A0A2T0ZB23_9ACTN</name>
<dbReference type="PANTHER" id="PTHR48207:SF4">
    <property type="entry name" value="BLL6097 PROTEIN"/>
    <property type="match status" value="1"/>
</dbReference>
<dbReference type="AlphaFoldDB" id="A0A2T0ZB23"/>
<accession>A0A2T0ZB23</accession>
<sequence length="407" mass="43837">MQALDHLTILDMTQVIAGPYCTMMLADMGADVIKIEQPSTAPRAMGYPMKGSDGAGFLAVNRNKRSFVVDLKDHDGRAALLELVAQADVFVENFRPGVTAKLGIDWPTLAHVNPELIYASISGFGQDGPYAQRPGYDLLAQALSGIMSVTGSPDGPPAKAGLPIGDLTAGLVCSQAILTAIIARTRTRRGQYVETSLLDAAISLSVWESAELWATDHVPEALGSAHRATAPYQAVKAKDGYLAIAVNNAKFWAAFCQVISRPALFDDDRFATNQNRMENLPALIVEIEQALSDRTVDEWIDTFLVADIPASPILDYRQSLSNEQVLARKLVQYVEHPIEGSIPALGIPAKLSDTPGSIRFAAPLHGQHTVEVLGEVGMSSDEIDRLVKQGSVFTPESLHKRNKASAP</sequence>
<dbReference type="SUPFAM" id="SSF89796">
    <property type="entry name" value="CoA-transferase family III (CaiB/BaiF)"/>
    <property type="match status" value="1"/>
</dbReference>
<organism evidence="2 3">
    <name type="scientific">Antricoccus suffuscus</name>
    <dbReference type="NCBI Taxonomy" id="1629062"/>
    <lineage>
        <taxon>Bacteria</taxon>
        <taxon>Bacillati</taxon>
        <taxon>Actinomycetota</taxon>
        <taxon>Actinomycetes</taxon>
        <taxon>Geodermatophilales</taxon>
        <taxon>Antricoccaceae</taxon>
        <taxon>Antricoccus</taxon>
    </lineage>
</organism>
<reference evidence="2 3" key="1">
    <citation type="submission" date="2018-03" db="EMBL/GenBank/DDBJ databases">
        <title>Genomic Encyclopedia of Archaeal and Bacterial Type Strains, Phase II (KMG-II): from individual species to whole genera.</title>
        <authorList>
            <person name="Goeker M."/>
        </authorList>
    </citation>
    <scope>NUCLEOTIDE SEQUENCE [LARGE SCALE GENOMIC DNA]</scope>
    <source>
        <strain evidence="2 3">DSM 100065</strain>
    </source>
</reference>
<dbReference type="PANTHER" id="PTHR48207">
    <property type="entry name" value="SUCCINATE--HYDROXYMETHYLGLUTARATE COA-TRANSFERASE"/>
    <property type="match status" value="1"/>
</dbReference>
<dbReference type="InterPro" id="IPR003673">
    <property type="entry name" value="CoA-Trfase_fam_III"/>
</dbReference>
<dbReference type="GO" id="GO:0008410">
    <property type="term" value="F:CoA-transferase activity"/>
    <property type="evidence" value="ECO:0007669"/>
    <property type="project" value="TreeGrafter"/>
</dbReference>
<comment type="caution">
    <text evidence="2">The sequence shown here is derived from an EMBL/GenBank/DDBJ whole genome shotgun (WGS) entry which is preliminary data.</text>
</comment>
<proteinExistence type="predicted"/>
<dbReference type="Gene3D" id="3.40.50.10540">
    <property type="entry name" value="Crotonobetainyl-coa:carnitine coa-transferase, domain 1"/>
    <property type="match status" value="1"/>
</dbReference>
<dbReference type="InterPro" id="IPR023606">
    <property type="entry name" value="CoA-Trfase_III_dom_1_sf"/>
</dbReference>
<evidence type="ECO:0000313" key="2">
    <source>
        <dbReference type="EMBL" id="PRZ33550.1"/>
    </source>
</evidence>
<dbReference type="InterPro" id="IPR050483">
    <property type="entry name" value="CoA-transferase_III_domain"/>
</dbReference>
<dbReference type="EMBL" id="PVUE01000025">
    <property type="protein sequence ID" value="PRZ33550.1"/>
    <property type="molecule type" value="Genomic_DNA"/>
</dbReference>
<protein>
    <submittedName>
        <fullName evidence="2">Formyl-CoA transferase</fullName>
    </submittedName>
</protein>
<dbReference type="InterPro" id="IPR044855">
    <property type="entry name" value="CoA-Trfase_III_dom3_sf"/>
</dbReference>
<dbReference type="Proteomes" id="UP000237752">
    <property type="component" value="Unassembled WGS sequence"/>
</dbReference>
<evidence type="ECO:0000313" key="3">
    <source>
        <dbReference type="Proteomes" id="UP000237752"/>
    </source>
</evidence>
<dbReference type="OrthoDB" id="9797653at2"/>
<evidence type="ECO:0000256" key="1">
    <source>
        <dbReference type="ARBA" id="ARBA00022679"/>
    </source>
</evidence>
<gene>
    <name evidence="2" type="ORF">CLV47_1256</name>
</gene>
<dbReference type="Gene3D" id="3.30.1540.10">
    <property type="entry name" value="formyl-coa transferase, domain 3"/>
    <property type="match status" value="1"/>
</dbReference>
<dbReference type="Pfam" id="PF02515">
    <property type="entry name" value="CoA_transf_3"/>
    <property type="match status" value="1"/>
</dbReference>
<keyword evidence="3" id="KW-1185">Reference proteome</keyword>